<feature type="signal peptide" evidence="1">
    <location>
        <begin position="1"/>
        <end position="25"/>
    </location>
</feature>
<dbReference type="Proteomes" id="UP000009282">
    <property type="component" value="Chromosome"/>
</dbReference>
<name>G4QFJ1_GLANF</name>
<evidence type="ECO:0000313" key="2">
    <source>
        <dbReference type="EMBL" id="AEP28616.1"/>
    </source>
</evidence>
<evidence type="ECO:0000256" key="1">
    <source>
        <dbReference type="SAM" id="SignalP"/>
    </source>
</evidence>
<reference evidence="2 3" key="1">
    <citation type="journal article" date="2011" name="J. Bacteriol.">
        <title>Complete genome sequence of seawater bacterium Glaciecola nitratireducens FR1064T.</title>
        <authorList>
            <person name="Bian F."/>
            <person name="Qin Q.L."/>
            <person name="Xie B.B."/>
            <person name="Shu Y.L."/>
            <person name="Zhang X.Y."/>
            <person name="Yu Y."/>
            <person name="Chen B."/>
            <person name="Chen X.L."/>
            <person name="Zhou B.C."/>
            <person name="Zhang Y.Z."/>
        </authorList>
    </citation>
    <scope>NUCLEOTIDE SEQUENCE [LARGE SCALE GENOMIC DNA]</scope>
    <source>
        <strain evidence="3">JCM 12485 / KCTC 12276 / FR1064</strain>
    </source>
</reference>
<dbReference type="NCBIfam" id="TIGR02001">
    <property type="entry name" value="gcw_chp"/>
    <property type="match status" value="1"/>
</dbReference>
<dbReference type="STRING" id="1085623.GNIT_0462"/>
<dbReference type="InterPro" id="IPR010239">
    <property type="entry name" value="CHP02001"/>
</dbReference>
<dbReference type="HOGENOM" id="CLU_074587_2_0_6"/>
<dbReference type="RefSeq" id="WP_014107493.1">
    <property type="nucleotide sequence ID" value="NC_016041.1"/>
</dbReference>
<keyword evidence="3" id="KW-1185">Reference proteome</keyword>
<accession>G4QFJ1</accession>
<organism evidence="2 3">
    <name type="scientific">Glaciecola nitratireducens (strain JCM 12485 / KCTC 12276 / FR1064)</name>
    <dbReference type="NCBI Taxonomy" id="1085623"/>
    <lineage>
        <taxon>Bacteria</taxon>
        <taxon>Pseudomonadati</taxon>
        <taxon>Pseudomonadota</taxon>
        <taxon>Gammaproteobacteria</taxon>
        <taxon>Alteromonadales</taxon>
        <taxon>Alteromonadaceae</taxon>
        <taxon>Brumicola</taxon>
    </lineage>
</organism>
<dbReference type="KEGG" id="gni:GNIT_0462"/>
<protein>
    <submittedName>
        <fullName evidence="2">Uncharacterized protein</fullName>
    </submittedName>
</protein>
<dbReference type="OrthoDB" id="9793561at2"/>
<keyword evidence="1" id="KW-0732">Signal</keyword>
<gene>
    <name evidence="2" type="ordered locus">GNIT_0462</name>
</gene>
<evidence type="ECO:0000313" key="3">
    <source>
        <dbReference type="Proteomes" id="UP000009282"/>
    </source>
</evidence>
<dbReference type="EMBL" id="CP003060">
    <property type="protein sequence ID" value="AEP28616.1"/>
    <property type="molecule type" value="Genomic_DNA"/>
</dbReference>
<proteinExistence type="predicted"/>
<dbReference type="AlphaFoldDB" id="G4QFJ1"/>
<dbReference type="eggNOG" id="ENOG5032F3J">
    <property type="taxonomic scope" value="Bacteria"/>
</dbReference>
<dbReference type="Pfam" id="PF09694">
    <property type="entry name" value="Gcw_chp"/>
    <property type="match status" value="1"/>
</dbReference>
<feature type="chain" id="PRO_5003467389" evidence="1">
    <location>
        <begin position="26"/>
        <end position="213"/>
    </location>
</feature>
<sequence>MKTFKRAAIAATILTATLASQSAMAGWSANIGVVSDYHFRGIQQTETASTSAGVDYAADSGFYVGAWTADVQDGLEVDLYAGYGIELESGVTLDANFTSYQYTGDFDSAYNEIGLSAGYGLFSVGYIQGKWDGVVGDEDATEGDYSLITVGIEKDGWSALIGSYGKDSDGEYAEIAYGTEIGGFEVGVGLVISGSDLDDSESLYFSLSKSFEL</sequence>